<gene>
    <name evidence="1" type="ORF">SAMN05216438_11911</name>
</gene>
<reference evidence="1 2" key="1">
    <citation type="submission" date="2016-10" db="EMBL/GenBank/DDBJ databases">
        <authorList>
            <person name="de Groot N.N."/>
        </authorList>
    </citation>
    <scope>NUCLEOTIDE SEQUENCE [LARGE SCALE GENOMIC DNA]</scope>
    <source>
        <strain evidence="1 2">M79</strain>
    </source>
</reference>
<evidence type="ECO:0000313" key="2">
    <source>
        <dbReference type="Proteomes" id="UP000181969"/>
    </source>
</evidence>
<organism evidence="1 2">
    <name type="scientific">Lactococcus garvieae</name>
    <dbReference type="NCBI Taxonomy" id="1363"/>
    <lineage>
        <taxon>Bacteria</taxon>
        <taxon>Bacillati</taxon>
        <taxon>Bacillota</taxon>
        <taxon>Bacilli</taxon>
        <taxon>Lactobacillales</taxon>
        <taxon>Streptococcaceae</taxon>
        <taxon>Lactococcus</taxon>
    </lineage>
</organism>
<dbReference type="Proteomes" id="UP000181969">
    <property type="component" value="Unassembled WGS sequence"/>
</dbReference>
<evidence type="ECO:0000313" key="1">
    <source>
        <dbReference type="EMBL" id="SFL56479.1"/>
    </source>
</evidence>
<proteinExistence type="predicted"/>
<accession>A0A1I4IQ11</accession>
<name>A0A1I4IQ11_9LACT</name>
<dbReference type="RefSeq" id="WP_256211118.1">
    <property type="nucleotide sequence ID" value="NZ_FOTJ01000019.1"/>
</dbReference>
<dbReference type="AlphaFoldDB" id="A0A1I4IQ11"/>
<dbReference type="EMBL" id="FOTJ01000019">
    <property type="protein sequence ID" value="SFL56479.1"/>
    <property type="molecule type" value="Genomic_DNA"/>
</dbReference>
<sequence length="48" mass="5785">MNENKKLAKAMEQELLAFFEQDKVKKELLKFAISDVKMVKENGKRIWW</sequence>
<protein>
    <submittedName>
        <fullName evidence="1">Uncharacterized protein</fullName>
    </submittedName>
</protein>